<accession>A0A371FT68</accession>
<sequence>MDAFEELKKRLMSAPILQAPNWAYPFELMYDTSNSVLGAVLGQRVSKQPHVTTYASQTMDPTQVNYTTLEKELLAIIIIFFKHAKLKFMLKKSDAKL</sequence>
<feature type="domain" description="Reverse transcriptase/retrotransposon-derived protein RNase H-like" evidence="1">
    <location>
        <begin position="2"/>
        <end position="82"/>
    </location>
</feature>
<evidence type="ECO:0000313" key="2">
    <source>
        <dbReference type="EMBL" id="RDX81482.1"/>
    </source>
</evidence>
<protein>
    <submittedName>
        <fullName evidence="2">Retrovirus-related Pol polyprotein</fullName>
    </submittedName>
</protein>
<gene>
    <name evidence="2" type="primary">pol</name>
    <name evidence="2" type="ORF">CR513_37841</name>
</gene>
<evidence type="ECO:0000259" key="1">
    <source>
        <dbReference type="Pfam" id="PF17919"/>
    </source>
</evidence>
<comment type="caution">
    <text evidence="2">The sequence shown here is derived from an EMBL/GenBank/DDBJ whole genome shotgun (WGS) entry which is preliminary data.</text>
</comment>
<dbReference type="Pfam" id="PF17919">
    <property type="entry name" value="RT_RNaseH_2"/>
    <property type="match status" value="1"/>
</dbReference>
<dbReference type="Proteomes" id="UP000257109">
    <property type="component" value="Unassembled WGS sequence"/>
</dbReference>
<keyword evidence="3" id="KW-1185">Reference proteome</keyword>
<dbReference type="AlphaFoldDB" id="A0A371FT68"/>
<dbReference type="PANTHER" id="PTHR34072">
    <property type="entry name" value="ENZYMATIC POLYPROTEIN-RELATED"/>
    <property type="match status" value="1"/>
</dbReference>
<dbReference type="SUPFAM" id="SSF56672">
    <property type="entry name" value="DNA/RNA polymerases"/>
    <property type="match status" value="1"/>
</dbReference>
<dbReference type="PANTHER" id="PTHR34072:SF57">
    <property type="entry name" value="RNA-DIRECTED DNA POLYMERASE"/>
    <property type="match status" value="1"/>
</dbReference>
<reference evidence="2" key="1">
    <citation type="submission" date="2018-05" db="EMBL/GenBank/DDBJ databases">
        <title>Draft genome of Mucuna pruriens seed.</title>
        <authorList>
            <person name="Nnadi N.E."/>
            <person name="Vos R."/>
            <person name="Hasami M.H."/>
            <person name="Devisetty U.K."/>
            <person name="Aguiy J.C."/>
        </authorList>
    </citation>
    <scope>NUCLEOTIDE SEQUENCE [LARGE SCALE GENOMIC DNA]</scope>
    <source>
        <strain evidence="2">JCA_2017</strain>
    </source>
</reference>
<dbReference type="OrthoDB" id="10055717at2759"/>
<dbReference type="EMBL" id="QJKJ01007915">
    <property type="protein sequence ID" value="RDX81482.1"/>
    <property type="molecule type" value="Genomic_DNA"/>
</dbReference>
<organism evidence="2 3">
    <name type="scientific">Mucuna pruriens</name>
    <name type="common">Velvet bean</name>
    <name type="synonym">Dolichos pruriens</name>
    <dbReference type="NCBI Taxonomy" id="157652"/>
    <lineage>
        <taxon>Eukaryota</taxon>
        <taxon>Viridiplantae</taxon>
        <taxon>Streptophyta</taxon>
        <taxon>Embryophyta</taxon>
        <taxon>Tracheophyta</taxon>
        <taxon>Spermatophyta</taxon>
        <taxon>Magnoliopsida</taxon>
        <taxon>eudicotyledons</taxon>
        <taxon>Gunneridae</taxon>
        <taxon>Pentapetalae</taxon>
        <taxon>rosids</taxon>
        <taxon>fabids</taxon>
        <taxon>Fabales</taxon>
        <taxon>Fabaceae</taxon>
        <taxon>Papilionoideae</taxon>
        <taxon>50 kb inversion clade</taxon>
        <taxon>NPAAA clade</taxon>
        <taxon>indigoferoid/millettioid clade</taxon>
        <taxon>Phaseoleae</taxon>
        <taxon>Mucuna</taxon>
    </lineage>
</organism>
<feature type="non-terminal residue" evidence="2">
    <location>
        <position position="1"/>
    </location>
</feature>
<dbReference type="InterPro" id="IPR041577">
    <property type="entry name" value="RT_RNaseH_2"/>
</dbReference>
<dbReference type="Gene3D" id="3.10.20.370">
    <property type="match status" value="1"/>
</dbReference>
<proteinExistence type="predicted"/>
<dbReference type="InterPro" id="IPR043502">
    <property type="entry name" value="DNA/RNA_pol_sf"/>
</dbReference>
<evidence type="ECO:0000313" key="3">
    <source>
        <dbReference type="Proteomes" id="UP000257109"/>
    </source>
</evidence>
<name>A0A371FT68_MUCPR</name>